<protein>
    <submittedName>
        <fullName evidence="1">DNA polymerase III subunit delta</fullName>
    </submittedName>
</protein>
<dbReference type="Pfam" id="PF13177">
    <property type="entry name" value="DNA_pol3_delta2"/>
    <property type="match status" value="1"/>
</dbReference>
<name>A0AAE3H5Z1_9BACT</name>
<dbReference type="AlphaFoldDB" id="A0AAE3H5Z1"/>
<organism evidence="1 2">
    <name type="scientific">Lacihabitans soyangensis</name>
    <dbReference type="NCBI Taxonomy" id="869394"/>
    <lineage>
        <taxon>Bacteria</taxon>
        <taxon>Pseudomonadati</taxon>
        <taxon>Bacteroidota</taxon>
        <taxon>Cytophagia</taxon>
        <taxon>Cytophagales</taxon>
        <taxon>Leadbetterellaceae</taxon>
        <taxon>Lacihabitans</taxon>
    </lineage>
</organism>
<dbReference type="PANTHER" id="PTHR11669">
    <property type="entry name" value="REPLICATION FACTOR C / DNA POLYMERASE III GAMMA-TAU SUBUNIT"/>
    <property type="match status" value="1"/>
</dbReference>
<evidence type="ECO:0000313" key="1">
    <source>
        <dbReference type="EMBL" id="MCP9764611.1"/>
    </source>
</evidence>
<dbReference type="Proteomes" id="UP001204144">
    <property type="component" value="Unassembled WGS sequence"/>
</dbReference>
<evidence type="ECO:0000313" key="2">
    <source>
        <dbReference type="Proteomes" id="UP001204144"/>
    </source>
</evidence>
<dbReference type="Gene3D" id="3.40.50.300">
    <property type="entry name" value="P-loop containing nucleotide triphosphate hydrolases"/>
    <property type="match status" value="1"/>
</dbReference>
<dbReference type="RefSeq" id="WP_255038303.1">
    <property type="nucleotide sequence ID" value="NZ_RJUF01000175.1"/>
</dbReference>
<keyword evidence="2" id="KW-1185">Reference proteome</keyword>
<gene>
    <name evidence="1" type="ORF">EGI31_16860</name>
</gene>
<reference evidence="1 2" key="1">
    <citation type="submission" date="2018-11" db="EMBL/GenBank/DDBJ databases">
        <title>Novel bacteria species description.</title>
        <authorList>
            <person name="Han J.-H."/>
        </authorList>
    </citation>
    <scope>NUCLEOTIDE SEQUENCE [LARGE SCALE GENOMIC DNA]</scope>
    <source>
        <strain evidence="1 2">KCTC23259</strain>
    </source>
</reference>
<comment type="caution">
    <text evidence="1">The sequence shown here is derived from an EMBL/GenBank/DDBJ whole genome shotgun (WGS) entry which is preliminary data.</text>
</comment>
<dbReference type="SUPFAM" id="SSF52540">
    <property type="entry name" value="P-loop containing nucleoside triphosphate hydrolases"/>
    <property type="match status" value="1"/>
</dbReference>
<dbReference type="GO" id="GO:0006261">
    <property type="term" value="P:DNA-templated DNA replication"/>
    <property type="evidence" value="ECO:0007669"/>
    <property type="project" value="TreeGrafter"/>
</dbReference>
<dbReference type="PANTHER" id="PTHR11669:SF8">
    <property type="entry name" value="DNA POLYMERASE III SUBUNIT DELTA"/>
    <property type="match status" value="1"/>
</dbReference>
<sequence>MLFSEIPGLNEIKKHLINSVKTNHVAHALLFDGEAGSAALPMALAFATYINCINPSETDACGICPTCQKISKIAHPDFLFAYPTAGGKKVLSENFIKEWRSFIQNNPFGTLSEWLEEIDIKQGNIPVEESRQIIQNLSLKSYEGGYKIVLIWMVEAMGQSAANALLKILEEPPEKTIFLLVTANINRLLTTIISRTQRVAIRNSNSDELTQFLTTSRNLSEERAKQIYFLSEGNINKALEILEQKDQNEKTWFANWMRYCYAFDLGKLIPLADEFDALTKESQKGLFDYGLKIIREIYLQCVGTESLIKLEGDELQFVQKFSKVFKFENIGQISDLISEAQMLIERNVRAKIVFLDTSLSVAKLIK</sequence>
<dbReference type="EMBL" id="RJUF01000175">
    <property type="protein sequence ID" value="MCP9764611.1"/>
    <property type="molecule type" value="Genomic_DNA"/>
</dbReference>
<dbReference type="InterPro" id="IPR050238">
    <property type="entry name" value="DNA_Rep/Repair_Clamp_Loader"/>
</dbReference>
<proteinExistence type="predicted"/>
<accession>A0AAE3H5Z1</accession>
<dbReference type="InterPro" id="IPR027417">
    <property type="entry name" value="P-loop_NTPase"/>
</dbReference>